<dbReference type="CDD" id="cd08161">
    <property type="entry name" value="SET"/>
    <property type="match status" value="1"/>
</dbReference>
<comment type="caution">
    <text evidence="2">The sequence shown here is derived from an EMBL/GenBank/DDBJ whole genome shotgun (WGS) entry which is preliminary data.</text>
</comment>
<dbReference type="Gene3D" id="2.170.270.10">
    <property type="entry name" value="SET domain"/>
    <property type="match status" value="1"/>
</dbReference>
<proteinExistence type="predicted"/>
<evidence type="ECO:0000313" key="3">
    <source>
        <dbReference type="Proteomes" id="UP000177697"/>
    </source>
</evidence>
<dbReference type="Proteomes" id="UP000177697">
    <property type="component" value="Unassembled WGS sequence"/>
</dbReference>
<sequence>MNKEISAIPYSKKIKVDKSKIHGLGIIAKRNIKKGEIVFIIKGKEKHWQIKSEKDALYGDCWIGIKKNLWIDPKGFGRFINHSGKPNCGIRGKLLVCAMRNIKKGEEATIDYSTTEEEPLWWMKNGIDGKIVKSIQSIPLKKYKSYLPFVPKYFQMVYNSFHNLKRRE</sequence>
<name>A0A1G2UYZ4_9BACT</name>
<accession>A0A1G2UYZ4</accession>
<reference evidence="2 3" key="1">
    <citation type="journal article" date="2016" name="Nat. Commun.">
        <title>Thousands of microbial genomes shed light on interconnected biogeochemical processes in an aquifer system.</title>
        <authorList>
            <person name="Anantharaman K."/>
            <person name="Brown C.T."/>
            <person name="Hug L.A."/>
            <person name="Sharon I."/>
            <person name="Castelle C.J."/>
            <person name="Probst A.J."/>
            <person name="Thomas B.C."/>
            <person name="Singh A."/>
            <person name="Wilkins M.J."/>
            <person name="Karaoz U."/>
            <person name="Brodie E.L."/>
            <person name="Williams K.H."/>
            <person name="Hubbard S.S."/>
            <person name="Banfield J.F."/>
        </authorList>
    </citation>
    <scope>NUCLEOTIDE SEQUENCE [LARGE SCALE GENOMIC DNA]</scope>
</reference>
<dbReference type="InterPro" id="IPR001214">
    <property type="entry name" value="SET_dom"/>
</dbReference>
<evidence type="ECO:0000313" key="2">
    <source>
        <dbReference type="EMBL" id="OHB14603.1"/>
    </source>
</evidence>
<dbReference type="SMART" id="SM00317">
    <property type="entry name" value="SET"/>
    <property type="match status" value="1"/>
</dbReference>
<dbReference type="AlphaFoldDB" id="A0A1G2UYZ4"/>
<dbReference type="PROSITE" id="PS50280">
    <property type="entry name" value="SET"/>
    <property type="match status" value="1"/>
</dbReference>
<dbReference type="SUPFAM" id="SSF82199">
    <property type="entry name" value="SET domain"/>
    <property type="match status" value="1"/>
</dbReference>
<dbReference type="InterPro" id="IPR046341">
    <property type="entry name" value="SET_dom_sf"/>
</dbReference>
<protein>
    <recommendedName>
        <fullName evidence="1">SET domain-containing protein</fullName>
    </recommendedName>
</protein>
<organism evidence="2 3">
    <name type="scientific">Candidatus Zambryskibacteria bacterium RIFOXYC1_FULL_39_10</name>
    <dbReference type="NCBI Taxonomy" id="1802779"/>
    <lineage>
        <taxon>Bacteria</taxon>
        <taxon>Candidatus Zambryskiibacteriota</taxon>
    </lineage>
</organism>
<gene>
    <name evidence="2" type="ORF">A2431_04095</name>
</gene>
<feature type="domain" description="SET" evidence="1">
    <location>
        <begin position="12"/>
        <end position="113"/>
    </location>
</feature>
<dbReference type="Pfam" id="PF00856">
    <property type="entry name" value="SET"/>
    <property type="match status" value="1"/>
</dbReference>
<dbReference type="EMBL" id="MHWW01000018">
    <property type="protein sequence ID" value="OHB14603.1"/>
    <property type="molecule type" value="Genomic_DNA"/>
</dbReference>
<evidence type="ECO:0000259" key="1">
    <source>
        <dbReference type="PROSITE" id="PS50280"/>
    </source>
</evidence>